<feature type="region of interest" description="Disordered" evidence="1">
    <location>
        <begin position="22"/>
        <end position="101"/>
    </location>
</feature>
<dbReference type="EMBL" id="KK101645">
    <property type="protein sequence ID" value="KIZ00123.1"/>
    <property type="molecule type" value="Genomic_DNA"/>
</dbReference>
<keyword evidence="3" id="KW-1185">Reference proteome</keyword>
<dbReference type="Proteomes" id="UP000054498">
    <property type="component" value="Unassembled WGS sequence"/>
</dbReference>
<proteinExistence type="predicted"/>
<dbReference type="AlphaFoldDB" id="A0A0D2JLM3"/>
<feature type="compositionally biased region" description="Low complexity" evidence="1">
    <location>
        <begin position="41"/>
        <end position="57"/>
    </location>
</feature>
<dbReference type="KEGG" id="mng:MNEG_7839"/>
<dbReference type="GeneID" id="25740715"/>
<evidence type="ECO:0000313" key="2">
    <source>
        <dbReference type="EMBL" id="KIZ00123.1"/>
    </source>
</evidence>
<protein>
    <submittedName>
        <fullName evidence="2">Uncharacterized protein</fullName>
    </submittedName>
</protein>
<sequence>MLTTACARDGVDARLAQLREWGSESDETGDLDIVWDGCTDAPSRPSSSSGAGRVPRSNEGGLSARLGASAIGGTLPSSQQEVQQQRASGDSGHAPRLGAPGRQAAPMVLNLEDPACSSEEVLELELGRLGLVQLRALHDGLAAVAGLTV</sequence>
<gene>
    <name evidence="2" type="ORF">MNEG_7839</name>
</gene>
<evidence type="ECO:0000256" key="1">
    <source>
        <dbReference type="SAM" id="MobiDB-lite"/>
    </source>
</evidence>
<evidence type="ECO:0000313" key="3">
    <source>
        <dbReference type="Proteomes" id="UP000054498"/>
    </source>
</evidence>
<feature type="compositionally biased region" description="Polar residues" evidence="1">
    <location>
        <begin position="75"/>
        <end position="88"/>
    </location>
</feature>
<dbReference type="RefSeq" id="XP_013899142.1">
    <property type="nucleotide sequence ID" value="XM_014043688.1"/>
</dbReference>
<reference evidence="2 3" key="1">
    <citation type="journal article" date="2013" name="BMC Genomics">
        <title>Reconstruction of the lipid metabolism for the microalga Monoraphidium neglectum from its genome sequence reveals characteristics suitable for biofuel production.</title>
        <authorList>
            <person name="Bogen C."/>
            <person name="Al-Dilaimi A."/>
            <person name="Albersmeier A."/>
            <person name="Wichmann J."/>
            <person name="Grundmann M."/>
            <person name="Rupp O."/>
            <person name="Lauersen K.J."/>
            <person name="Blifernez-Klassen O."/>
            <person name="Kalinowski J."/>
            <person name="Goesmann A."/>
            <person name="Mussgnug J.H."/>
            <person name="Kruse O."/>
        </authorList>
    </citation>
    <scope>NUCLEOTIDE SEQUENCE [LARGE SCALE GENOMIC DNA]</scope>
    <source>
        <strain evidence="2 3">SAG 48.87</strain>
    </source>
</reference>
<name>A0A0D2JLM3_9CHLO</name>
<organism evidence="2 3">
    <name type="scientific">Monoraphidium neglectum</name>
    <dbReference type="NCBI Taxonomy" id="145388"/>
    <lineage>
        <taxon>Eukaryota</taxon>
        <taxon>Viridiplantae</taxon>
        <taxon>Chlorophyta</taxon>
        <taxon>core chlorophytes</taxon>
        <taxon>Chlorophyceae</taxon>
        <taxon>CS clade</taxon>
        <taxon>Sphaeropleales</taxon>
        <taxon>Selenastraceae</taxon>
        <taxon>Monoraphidium</taxon>
    </lineage>
</organism>
<accession>A0A0D2JLM3</accession>